<feature type="coiled-coil region" evidence="1">
    <location>
        <begin position="267"/>
        <end position="294"/>
    </location>
</feature>
<dbReference type="EMBL" id="JBHTMY010000003">
    <property type="protein sequence ID" value="MFD1316010.1"/>
    <property type="molecule type" value="Genomic_DNA"/>
</dbReference>
<keyword evidence="5" id="KW-1185">Reference proteome</keyword>
<evidence type="ECO:0000313" key="4">
    <source>
        <dbReference type="EMBL" id="MFD1316010.1"/>
    </source>
</evidence>
<dbReference type="PANTHER" id="PTHR33371">
    <property type="entry name" value="INTERMEMBRANE PHOSPHOLIPID TRANSPORT SYSTEM BINDING PROTEIN MLAD-RELATED"/>
    <property type="match status" value="1"/>
</dbReference>
<keyword evidence="2" id="KW-0472">Membrane</keyword>
<evidence type="ECO:0000256" key="2">
    <source>
        <dbReference type="SAM" id="Phobius"/>
    </source>
</evidence>
<reference evidence="5" key="1">
    <citation type="journal article" date="2019" name="Int. J. Syst. Evol. Microbiol.">
        <title>The Global Catalogue of Microorganisms (GCM) 10K type strain sequencing project: providing services to taxonomists for standard genome sequencing and annotation.</title>
        <authorList>
            <consortium name="The Broad Institute Genomics Platform"/>
            <consortium name="The Broad Institute Genome Sequencing Center for Infectious Disease"/>
            <person name="Wu L."/>
            <person name="Ma J."/>
        </authorList>
    </citation>
    <scope>NUCLEOTIDE SEQUENCE [LARGE SCALE GENOMIC DNA]</scope>
    <source>
        <strain evidence="5">CCUG 61485</strain>
    </source>
</reference>
<keyword evidence="1" id="KW-0175">Coiled coil</keyword>
<keyword evidence="2" id="KW-1133">Transmembrane helix</keyword>
<protein>
    <submittedName>
        <fullName evidence="4">MlaD family protein</fullName>
    </submittedName>
</protein>
<keyword evidence="2" id="KW-0812">Transmembrane</keyword>
<gene>
    <name evidence="4" type="ORF">ACFQ39_10305</name>
</gene>
<name>A0ABW3Y3H7_9FLAO</name>
<dbReference type="RefSeq" id="WP_377178727.1">
    <property type="nucleotide sequence ID" value="NZ_JBHTMY010000003.1"/>
</dbReference>
<comment type="caution">
    <text evidence="4">The sequence shown here is derived from an EMBL/GenBank/DDBJ whole genome shotgun (WGS) entry which is preliminary data.</text>
</comment>
<evidence type="ECO:0000259" key="3">
    <source>
        <dbReference type="Pfam" id="PF02470"/>
    </source>
</evidence>
<feature type="domain" description="Mce/MlaD" evidence="3">
    <location>
        <begin position="37"/>
        <end position="111"/>
    </location>
</feature>
<organism evidence="4 5">
    <name type="scientific">Namhaeicola litoreus</name>
    <dbReference type="NCBI Taxonomy" id="1052145"/>
    <lineage>
        <taxon>Bacteria</taxon>
        <taxon>Pseudomonadati</taxon>
        <taxon>Bacteroidota</taxon>
        <taxon>Flavobacteriia</taxon>
        <taxon>Flavobacteriales</taxon>
        <taxon>Flavobacteriaceae</taxon>
        <taxon>Namhaeicola</taxon>
    </lineage>
</organism>
<proteinExistence type="predicted"/>
<dbReference type="Proteomes" id="UP001597201">
    <property type="component" value="Unassembled WGS sequence"/>
</dbReference>
<dbReference type="InterPro" id="IPR052336">
    <property type="entry name" value="MlaD_Phospholipid_Transporter"/>
</dbReference>
<accession>A0ABW3Y3H7</accession>
<dbReference type="PANTHER" id="PTHR33371:SF4">
    <property type="entry name" value="INTERMEMBRANE PHOSPHOLIPID TRANSPORT SYSTEM BINDING PROTEIN MLAD"/>
    <property type="match status" value="1"/>
</dbReference>
<sequence>MKISREIKTGIIAVLIIVLFIWGYNYLKDSSLMSKDRTFYAVYDNVQGLSPNGQVTINGLKVGRVSNITFHPIKKGSLVVHILMTDDINFSKNTIAEIYSPDFISGKSLRLKLVEDEFLAENGDTLRGEVSEDIIGMINEQIAPLQSKVESFIVNADTVMANVNKVLDNKNREVLSKSLDNLNYTLIKFKGLSGEAESLLSDNSARIDSILYNANSAMKDFSVLSDSLQNANISETLRSFDQTVSNFNVLMDSINKGKGSIGKLVHDESLYDNLEAATKELEELLRDMKEHPKRYVHFSVFGKKEKSYEETKEQN</sequence>
<evidence type="ECO:0000256" key="1">
    <source>
        <dbReference type="SAM" id="Coils"/>
    </source>
</evidence>
<dbReference type="Pfam" id="PF02470">
    <property type="entry name" value="MlaD"/>
    <property type="match status" value="1"/>
</dbReference>
<feature type="transmembrane region" description="Helical" evidence="2">
    <location>
        <begin position="7"/>
        <end position="27"/>
    </location>
</feature>
<dbReference type="InterPro" id="IPR003399">
    <property type="entry name" value="Mce/MlaD"/>
</dbReference>
<evidence type="ECO:0000313" key="5">
    <source>
        <dbReference type="Proteomes" id="UP001597201"/>
    </source>
</evidence>